<name>A0ABT8KTB7_9BACT</name>
<reference evidence="1" key="1">
    <citation type="submission" date="2023-06" db="EMBL/GenBank/DDBJ databases">
        <title>Genomic of Parafulvivirga corallium.</title>
        <authorList>
            <person name="Wang G."/>
        </authorList>
    </citation>
    <scope>NUCLEOTIDE SEQUENCE</scope>
    <source>
        <strain evidence="1">BMA10</strain>
    </source>
</reference>
<dbReference type="InterPro" id="IPR036188">
    <property type="entry name" value="FAD/NAD-bd_sf"/>
</dbReference>
<evidence type="ECO:0000313" key="1">
    <source>
        <dbReference type="EMBL" id="MDN5202725.1"/>
    </source>
</evidence>
<proteinExistence type="predicted"/>
<dbReference type="RefSeq" id="WP_346752747.1">
    <property type="nucleotide sequence ID" value="NZ_JAUJEA010000005.1"/>
</dbReference>
<protein>
    <submittedName>
        <fullName evidence="1">Uncharacterized protein</fullName>
    </submittedName>
</protein>
<accession>A0ABT8KTB7</accession>
<dbReference type="Gene3D" id="3.50.50.60">
    <property type="entry name" value="FAD/NAD(P)-binding domain"/>
    <property type="match status" value="1"/>
</dbReference>
<dbReference type="Proteomes" id="UP001172082">
    <property type="component" value="Unassembled WGS sequence"/>
</dbReference>
<dbReference type="EMBL" id="JAUJEA010000005">
    <property type="protein sequence ID" value="MDN5202725.1"/>
    <property type="molecule type" value="Genomic_DNA"/>
</dbReference>
<keyword evidence="2" id="KW-1185">Reference proteome</keyword>
<dbReference type="SUPFAM" id="SSF51905">
    <property type="entry name" value="FAD/NAD(P)-binding domain"/>
    <property type="match status" value="1"/>
</dbReference>
<evidence type="ECO:0000313" key="2">
    <source>
        <dbReference type="Proteomes" id="UP001172082"/>
    </source>
</evidence>
<comment type="caution">
    <text evidence="1">The sequence shown here is derived from an EMBL/GenBank/DDBJ whole genome shotgun (WGS) entry which is preliminary data.</text>
</comment>
<sequence length="65" mass="7400">MEYINTVIVRASAAGLSCAAQLDKRNIDYKLIEKQGHVAHAWRNHHDRLHLHTNKSASNLPFLKP</sequence>
<organism evidence="1 2">
    <name type="scientific">Splendidivirga corallicola</name>
    <dbReference type="NCBI Taxonomy" id="3051826"/>
    <lineage>
        <taxon>Bacteria</taxon>
        <taxon>Pseudomonadati</taxon>
        <taxon>Bacteroidota</taxon>
        <taxon>Cytophagia</taxon>
        <taxon>Cytophagales</taxon>
        <taxon>Splendidivirgaceae</taxon>
        <taxon>Splendidivirga</taxon>
    </lineage>
</organism>
<gene>
    <name evidence="1" type="ORF">QQ008_15155</name>
</gene>
<dbReference type="Pfam" id="PF13450">
    <property type="entry name" value="NAD_binding_8"/>
    <property type="match status" value="1"/>
</dbReference>